<dbReference type="RefSeq" id="WP_367407463.1">
    <property type="nucleotide sequence ID" value="NZ_JARNBH010000018.1"/>
</dbReference>
<protein>
    <submittedName>
        <fullName evidence="2">Uncharacterized protein</fullName>
    </submittedName>
</protein>
<dbReference type="AlphaFoldDB" id="A0AAW9NGF3"/>
<feature type="transmembrane region" description="Helical" evidence="1">
    <location>
        <begin position="12"/>
        <end position="31"/>
    </location>
</feature>
<accession>A0AAW9NGF3</accession>
<gene>
    <name evidence="2" type="ORF">P4706_19410</name>
</gene>
<dbReference type="EMBL" id="JARNBH010000018">
    <property type="protein sequence ID" value="MEC0275224.1"/>
    <property type="molecule type" value="Genomic_DNA"/>
</dbReference>
<sequence>MKKIMFKPEYITMFLGCLLGIGLLIGISSRLFSMKEIVSFFLIISLLFVLSIDIKKGAFKKKKNKFPIKYFVLICLFCLLTIN</sequence>
<evidence type="ECO:0000313" key="3">
    <source>
        <dbReference type="Proteomes" id="UP001307168"/>
    </source>
</evidence>
<keyword evidence="1" id="KW-1133">Transmembrane helix</keyword>
<comment type="caution">
    <text evidence="2">The sequence shown here is derived from an EMBL/GenBank/DDBJ whole genome shotgun (WGS) entry which is preliminary data.</text>
</comment>
<evidence type="ECO:0000256" key="1">
    <source>
        <dbReference type="SAM" id="Phobius"/>
    </source>
</evidence>
<keyword evidence="1" id="KW-0812">Transmembrane</keyword>
<feature type="transmembrane region" description="Helical" evidence="1">
    <location>
        <begin position="37"/>
        <end position="54"/>
    </location>
</feature>
<name>A0AAW9NGF3_9BACI</name>
<proteinExistence type="predicted"/>
<evidence type="ECO:0000313" key="2">
    <source>
        <dbReference type="EMBL" id="MEC0275224.1"/>
    </source>
</evidence>
<dbReference type="Proteomes" id="UP001307168">
    <property type="component" value="Unassembled WGS sequence"/>
</dbReference>
<keyword evidence="3" id="KW-1185">Reference proteome</keyword>
<organism evidence="2 3">
    <name type="scientific">Peribacillus castrilensis</name>
    <dbReference type="NCBI Taxonomy" id="2897690"/>
    <lineage>
        <taxon>Bacteria</taxon>
        <taxon>Bacillati</taxon>
        <taxon>Bacillota</taxon>
        <taxon>Bacilli</taxon>
        <taxon>Bacillales</taxon>
        <taxon>Bacillaceae</taxon>
        <taxon>Peribacillus</taxon>
    </lineage>
</organism>
<keyword evidence="1" id="KW-0472">Membrane</keyword>
<reference evidence="2 3" key="1">
    <citation type="submission" date="2023-03" db="EMBL/GenBank/DDBJ databases">
        <title>Bacillus Genome Sequencing.</title>
        <authorList>
            <person name="Dunlap C."/>
        </authorList>
    </citation>
    <scope>NUCLEOTIDE SEQUENCE [LARGE SCALE GENOMIC DNA]</scope>
    <source>
        <strain evidence="2 3">B-41290</strain>
    </source>
</reference>